<evidence type="ECO:0000313" key="1">
    <source>
        <dbReference type="EMBL" id="GJE65494.1"/>
    </source>
</evidence>
<accession>A0ABQ4UEI6</accession>
<proteinExistence type="predicted"/>
<sequence length="188" mass="20692">MVPAFDRTRLLLALERLGADLSARGLFVEMAVYGGGALMLQFAWRRGTDDLDAVVREGFDEAALAPSVGRVAEELGLPPDWLNNAVGMFTPLDEDPAWFTATGLYPADGTPGLRTVLATPRYLLAMKLHALQNLGRGDRDLSDARQLALQLGIRDEVALHDLYVSVYDEVPPDEASLRFRSVLQDRPR</sequence>
<evidence type="ECO:0000313" key="2">
    <source>
        <dbReference type="Proteomes" id="UP001055039"/>
    </source>
</evidence>
<reference evidence="1" key="2">
    <citation type="submission" date="2021-08" db="EMBL/GenBank/DDBJ databases">
        <authorList>
            <person name="Tani A."/>
            <person name="Ola A."/>
            <person name="Ogura Y."/>
            <person name="Katsura K."/>
            <person name="Hayashi T."/>
        </authorList>
    </citation>
    <scope>NUCLEOTIDE SEQUENCE</scope>
    <source>
        <strain evidence="1">NBRC 15686</strain>
    </source>
</reference>
<dbReference type="EMBL" id="BPRC01000008">
    <property type="protein sequence ID" value="GJE65494.1"/>
    <property type="molecule type" value="Genomic_DNA"/>
</dbReference>
<reference evidence="1" key="1">
    <citation type="journal article" date="2021" name="Front. Microbiol.">
        <title>Comprehensive Comparative Genomics and Phenotyping of Methylobacterium Species.</title>
        <authorList>
            <person name="Alessa O."/>
            <person name="Ogura Y."/>
            <person name="Fujitani Y."/>
            <person name="Takami H."/>
            <person name="Hayashi T."/>
            <person name="Sahin N."/>
            <person name="Tani A."/>
        </authorList>
    </citation>
    <scope>NUCLEOTIDE SEQUENCE</scope>
    <source>
        <strain evidence="1">NBRC 15686</strain>
    </source>
</reference>
<gene>
    <name evidence="1" type="ORF">LNAOJCKE_2705</name>
</gene>
<keyword evidence="2" id="KW-1185">Reference proteome</keyword>
<name>A0ABQ4UEI6_9HYPH</name>
<organism evidence="1 2">
    <name type="scientific">Methylorubrum aminovorans</name>
    <dbReference type="NCBI Taxonomy" id="269069"/>
    <lineage>
        <taxon>Bacteria</taxon>
        <taxon>Pseudomonadati</taxon>
        <taxon>Pseudomonadota</taxon>
        <taxon>Alphaproteobacteria</taxon>
        <taxon>Hyphomicrobiales</taxon>
        <taxon>Methylobacteriaceae</taxon>
        <taxon>Methylorubrum</taxon>
    </lineage>
</organism>
<protein>
    <submittedName>
        <fullName evidence="1">Uncharacterized protein</fullName>
    </submittedName>
</protein>
<comment type="caution">
    <text evidence="1">The sequence shown here is derived from an EMBL/GenBank/DDBJ whole genome shotgun (WGS) entry which is preliminary data.</text>
</comment>
<dbReference type="RefSeq" id="WP_238224885.1">
    <property type="nucleotide sequence ID" value="NZ_BAAADH010000044.1"/>
</dbReference>
<dbReference type="Proteomes" id="UP001055039">
    <property type="component" value="Unassembled WGS sequence"/>
</dbReference>